<comment type="caution">
    <text evidence="1">The sequence shown here is derived from an EMBL/GenBank/DDBJ whole genome shotgun (WGS) entry which is preliminary data.</text>
</comment>
<sequence length="120" mass="14031">MRKDIIGHYQMKSRHLNEVWRLTRELGEAIGNNDTVVIQMVLDMRGEELATIATIDEEIREGLANLPREKKEELEKQIEECNDYMLQVWRKTVALDQHLNTKIAGKDSFYFDKTQMGPPL</sequence>
<reference evidence="1 2" key="1">
    <citation type="journal article" date="2022" name="Genome Biol. Evol.">
        <title>Host diet, physiology and behaviors set the stage for Lachnospiraceae cladogenesis.</title>
        <authorList>
            <person name="Vera-Ponce De Leon A."/>
            <person name="Schneider M."/>
            <person name="Jahnes B.C."/>
            <person name="Sadowski V."/>
            <person name="Camuy-Velez L.A."/>
            <person name="Duan J."/>
            <person name="Sabree Z.L."/>
        </authorList>
    </citation>
    <scope>NUCLEOTIDE SEQUENCE [LARGE SCALE GENOMIC DNA]</scope>
    <source>
        <strain evidence="1 2">PAL227</strain>
    </source>
</reference>
<organism evidence="1 2">
    <name type="scientific">Ohessyouella blattaphilus</name>
    <dbReference type="NCBI Taxonomy" id="2949333"/>
    <lineage>
        <taxon>Bacteria</taxon>
        <taxon>Bacillati</taxon>
        <taxon>Bacillota</taxon>
        <taxon>Clostridia</taxon>
        <taxon>Lachnospirales</taxon>
        <taxon>Lachnospiraceae</taxon>
        <taxon>Ohessyouella</taxon>
    </lineage>
</organism>
<accession>A0ABT1EEM2</accession>
<proteinExistence type="predicted"/>
<dbReference type="Proteomes" id="UP001523565">
    <property type="component" value="Unassembled WGS sequence"/>
</dbReference>
<dbReference type="EMBL" id="JAMZFV010000002">
    <property type="protein sequence ID" value="MCP1109148.1"/>
    <property type="molecule type" value="Genomic_DNA"/>
</dbReference>
<evidence type="ECO:0000313" key="2">
    <source>
        <dbReference type="Proteomes" id="UP001523565"/>
    </source>
</evidence>
<dbReference type="RefSeq" id="WP_262068054.1">
    <property type="nucleotide sequence ID" value="NZ_JAMXOC010000002.1"/>
</dbReference>
<gene>
    <name evidence="1" type="ORF">NK118_02675</name>
</gene>
<evidence type="ECO:0008006" key="3">
    <source>
        <dbReference type="Google" id="ProtNLM"/>
    </source>
</evidence>
<evidence type="ECO:0000313" key="1">
    <source>
        <dbReference type="EMBL" id="MCP1109148.1"/>
    </source>
</evidence>
<protein>
    <recommendedName>
        <fullName evidence="3">Flagellar protein FliT</fullName>
    </recommendedName>
</protein>
<keyword evidence="2" id="KW-1185">Reference proteome</keyword>
<name>A0ABT1EEM2_9FIRM</name>